<dbReference type="Pfam" id="PF23636">
    <property type="entry name" value="DUF7144"/>
    <property type="match status" value="1"/>
</dbReference>
<keyword evidence="1" id="KW-0472">Membrane</keyword>
<sequence>MSGVFQVIAGIVALFNGSYYAVRSDELLVTVGYTGWGWVHIIVGAAVALTGLAVMGGRLWAYAVCVALAVVSAIVNVGFLAAYPVGATITIALDVVVIFAITVHGREVRS</sequence>
<evidence type="ECO:0000259" key="2">
    <source>
        <dbReference type="Pfam" id="PF23636"/>
    </source>
</evidence>
<dbReference type="OrthoDB" id="4482242at2"/>
<protein>
    <recommendedName>
        <fullName evidence="2">DUF7144 domain-containing protein</fullName>
    </recommendedName>
</protein>
<keyword evidence="4" id="KW-1185">Reference proteome</keyword>
<organism evidence="3 4">
    <name type="scientific">Jiangella aurantiaca</name>
    <dbReference type="NCBI Taxonomy" id="2530373"/>
    <lineage>
        <taxon>Bacteria</taxon>
        <taxon>Bacillati</taxon>
        <taxon>Actinomycetota</taxon>
        <taxon>Actinomycetes</taxon>
        <taxon>Jiangellales</taxon>
        <taxon>Jiangellaceae</taxon>
        <taxon>Jiangella</taxon>
    </lineage>
</organism>
<reference evidence="3 4" key="1">
    <citation type="submission" date="2019-02" db="EMBL/GenBank/DDBJ databases">
        <title>Draft genome sequences of novel Actinobacteria.</title>
        <authorList>
            <person name="Sahin N."/>
            <person name="Ay H."/>
            <person name="Saygin H."/>
        </authorList>
    </citation>
    <scope>NUCLEOTIDE SEQUENCE [LARGE SCALE GENOMIC DNA]</scope>
    <source>
        <strain evidence="3 4">8K307</strain>
    </source>
</reference>
<keyword evidence="1" id="KW-1133">Transmembrane helix</keyword>
<evidence type="ECO:0000256" key="1">
    <source>
        <dbReference type="SAM" id="Phobius"/>
    </source>
</evidence>
<name>A0A4R4ZZW1_9ACTN</name>
<gene>
    <name evidence="3" type="ORF">E1262_26610</name>
</gene>
<accession>A0A4R4ZZW1</accession>
<keyword evidence="1" id="KW-0812">Transmembrane</keyword>
<dbReference type="EMBL" id="SMLB01000059">
    <property type="protein sequence ID" value="TDD64931.1"/>
    <property type="molecule type" value="Genomic_DNA"/>
</dbReference>
<proteinExistence type="predicted"/>
<dbReference type="InterPro" id="IPR055568">
    <property type="entry name" value="DUF7144"/>
</dbReference>
<feature type="transmembrane region" description="Helical" evidence="1">
    <location>
        <begin position="59"/>
        <end position="79"/>
    </location>
</feature>
<comment type="caution">
    <text evidence="3">The sequence shown here is derived from an EMBL/GenBank/DDBJ whole genome shotgun (WGS) entry which is preliminary data.</text>
</comment>
<dbReference type="Proteomes" id="UP000295217">
    <property type="component" value="Unassembled WGS sequence"/>
</dbReference>
<feature type="domain" description="DUF7144" evidence="2">
    <location>
        <begin position="1"/>
        <end position="106"/>
    </location>
</feature>
<evidence type="ECO:0000313" key="4">
    <source>
        <dbReference type="Proteomes" id="UP000295217"/>
    </source>
</evidence>
<feature type="transmembrane region" description="Helical" evidence="1">
    <location>
        <begin position="85"/>
        <end position="103"/>
    </location>
</feature>
<feature type="transmembrane region" description="Helical" evidence="1">
    <location>
        <begin position="33"/>
        <end position="52"/>
    </location>
</feature>
<evidence type="ECO:0000313" key="3">
    <source>
        <dbReference type="EMBL" id="TDD64931.1"/>
    </source>
</evidence>
<dbReference type="AlphaFoldDB" id="A0A4R4ZZW1"/>